<reference evidence="2 3" key="1">
    <citation type="submission" date="2024-01" db="EMBL/GenBank/DDBJ databases">
        <title>The complete chloroplast genome sequence of Lithospermum erythrorhizon: insights into the phylogenetic relationship among Boraginaceae species and the maternal lineages of purple gromwells.</title>
        <authorList>
            <person name="Okada T."/>
            <person name="Watanabe K."/>
        </authorList>
    </citation>
    <scope>NUCLEOTIDE SEQUENCE [LARGE SCALE GENOMIC DNA]</scope>
</reference>
<dbReference type="SUPFAM" id="SSF52540">
    <property type="entry name" value="P-loop containing nucleoside triphosphate hydrolases"/>
    <property type="match status" value="1"/>
</dbReference>
<protein>
    <submittedName>
        <fullName evidence="2">DNA helicase</fullName>
    </submittedName>
</protein>
<keyword evidence="2" id="KW-0347">Helicase</keyword>
<dbReference type="Proteomes" id="UP001454036">
    <property type="component" value="Unassembled WGS sequence"/>
</dbReference>
<dbReference type="GO" id="GO:0004386">
    <property type="term" value="F:helicase activity"/>
    <property type="evidence" value="ECO:0007669"/>
    <property type="project" value="UniProtKB-KW"/>
</dbReference>
<organism evidence="2 3">
    <name type="scientific">Lithospermum erythrorhizon</name>
    <name type="common">Purple gromwell</name>
    <name type="synonym">Lithospermum officinale var. erythrorhizon</name>
    <dbReference type="NCBI Taxonomy" id="34254"/>
    <lineage>
        <taxon>Eukaryota</taxon>
        <taxon>Viridiplantae</taxon>
        <taxon>Streptophyta</taxon>
        <taxon>Embryophyta</taxon>
        <taxon>Tracheophyta</taxon>
        <taxon>Spermatophyta</taxon>
        <taxon>Magnoliopsida</taxon>
        <taxon>eudicotyledons</taxon>
        <taxon>Gunneridae</taxon>
        <taxon>Pentapetalae</taxon>
        <taxon>asterids</taxon>
        <taxon>lamiids</taxon>
        <taxon>Boraginales</taxon>
        <taxon>Boraginaceae</taxon>
        <taxon>Boraginoideae</taxon>
        <taxon>Lithospermeae</taxon>
        <taxon>Lithospermum</taxon>
    </lineage>
</organism>
<accession>A0AAV3QYY3</accession>
<name>A0AAV3QYY3_LITER</name>
<dbReference type="AlphaFoldDB" id="A0AAV3QYY3"/>
<dbReference type="Pfam" id="PF21530">
    <property type="entry name" value="Pif1_2B_dom"/>
    <property type="match status" value="1"/>
</dbReference>
<proteinExistence type="predicted"/>
<feature type="domain" description="DNA helicase Pif1-like 2B" evidence="1">
    <location>
        <begin position="102"/>
        <end position="145"/>
    </location>
</feature>
<dbReference type="EMBL" id="BAABME010023615">
    <property type="protein sequence ID" value="GAA0168421.1"/>
    <property type="molecule type" value="Genomic_DNA"/>
</dbReference>
<dbReference type="PANTHER" id="PTHR10492">
    <property type="match status" value="1"/>
</dbReference>
<dbReference type="PANTHER" id="PTHR10492:SF94">
    <property type="entry name" value="ATP-DEPENDENT DNA HELICASE"/>
    <property type="match status" value="1"/>
</dbReference>
<evidence type="ECO:0000313" key="2">
    <source>
        <dbReference type="EMBL" id="GAA0168421.1"/>
    </source>
</evidence>
<comment type="caution">
    <text evidence="2">The sequence shown here is derived from an EMBL/GenBank/DDBJ whole genome shotgun (WGS) entry which is preliminary data.</text>
</comment>
<gene>
    <name evidence="2" type="ORF">LIER_40562</name>
</gene>
<dbReference type="InterPro" id="IPR049163">
    <property type="entry name" value="Pif1-like_2B_dom"/>
</dbReference>
<evidence type="ECO:0000313" key="3">
    <source>
        <dbReference type="Proteomes" id="UP001454036"/>
    </source>
</evidence>
<keyword evidence="2" id="KW-0067">ATP-binding</keyword>
<keyword evidence="2" id="KW-0378">Hydrolase</keyword>
<sequence>MRIGNGEEPTNSLGQVQLPLRMVIPYTTQDESLESLISNVYPDLALFATHPFNMTNRAILSPRNEFVDDINAMLIERMAGEAEVYVTDDPAKYDGDQGEYLDYLNSLEPRGLPQHRLILKPNCPVVLLRNINPVQGLCNGTRLICKTLKKHVVGAVIASGQFVGKHVWIPCIPLEPNPGDNKYLIPLVRRIGNNVKVLILPPTCSKPGTRYTANVVYKEVLAQARAS</sequence>
<keyword evidence="3" id="KW-1185">Reference proteome</keyword>
<keyword evidence="2" id="KW-0547">Nucleotide-binding</keyword>
<dbReference type="InterPro" id="IPR027417">
    <property type="entry name" value="P-loop_NTPase"/>
</dbReference>
<evidence type="ECO:0000259" key="1">
    <source>
        <dbReference type="Pfam" id="PF21530"/>
    </source>
</evidence>